<evidence type="ECO:0000313" key="2">
    <source>
        <dbReference type="EMBL" id="AGB32175.1"/>
    </source>
</evidence>
<dbReference type="AlphaFoldDB" id="L0JKW7"/>
<evidence type="ECO:0000313" key="3">
    <source>
        <dbReference type="Proteomes" id="UP000010843"/>
    </source>
</evidence>
<dbReference type="PANTHER" id="PTHR17985:SF8">
    <property type="entry name" value="TRANSPORT AND GOLGI ORGANIZATION PROTEIN 2 HOMOLOG"/>
    <property type="match status" value="1"/>
</dbReference>
<dbReference type="HOGENOM" id="CLU_047037_2_0_2"/>
<reference evidence="3" key="1">
    <citation type="submission" date="2012-02" db="EMBL/GenBank/DDBJ databases">
        <title>Complete sequence of chromosome of Natrinema pellirubrum DSM 15624.</title>
        <authorList>
            <person name="Lucas S."/>
            <person name="Han J."/>
            <person name="Lapidus A."/>
            <person name="Cheng J.-F."/>
            <person name="Goodwin L."/>
            <person name="Pitluck S."/>
            <person name="Peters L."/>
            <person name="Teshima H."/>
            <person name="Detter J.C."/>
            <person name="Han C."/>
            <person name="Tapia R."/>
            <person name="Land M."/>
            <person name="Hauser L."/>
            <person name="Kyrpides N."/>
            <person name="Ivanova N."/>
            <person name="Pagani I."/>
            <person name="Sproer C."/>
            <person name="Anderson I."/>
            <person name="Woyke T."/>
        </authorList>
    </citation>
    <scope>NUCLEOTIDE SEQUENCE [LARGE SCALE GENOMIC DNA]</scope>
    <source>
        <strain evidence="3">DSM 15624 / JCM 10476 / NCIMB 786</strain>
    </source>
</reference>
<proteinExistence type="predicted"/>
<dbReference type="Pfam" id="PF05742">
    <property type="entry name" value="TANGO2"/>
    <property type="match status" value="1"/>
</dbReference>
<feature type="region of interest" description="Disordered" evidence="1">
    <location>
        <begin position="268"/>
        <end position="289"/>
    </location>
</feature>
<accession>L0JKW7</accession>
<gene>
    <name evidence="2" type="ordered locus">Natpe_2358</name>
</gene>
<dbReference type="InterPro" id="IPR008551">
    <property type="entry name" value="TANGO2"/>
</dbReference>
<dbReference type="EMBL" id="CP003372">
    <property type="protein sequence ID" value="AGB32175.1"/>
    <property type="molecule type" value="Genomic_DNA"/>
</dbReference>
<sequence length="289" mass="29977">MGGTNGIAAGPGVKPLAALRGPVCTLTLAWQVFEEAPVAVAANRDEAVGRPSEPPGVYREEPLIVAPRDAEAGGTWIGYNEHGVFVGLTNKWATADLAGERSRGLLVADALEARSAAEARSIVADATDADGYSGFYLVAADADEAFCYQWDGDLTLTEFEPGVHVVVNVAVNDDVDVPADRAAVGQAQADNARAVRDALAPASGETVGDWLERGAAVLSDHDYGVCIHEDGFGTRSSSLLALGPETARYEFAPGPPCRTSYESVSLPERVSGAADADGTDPAIDGEGHI</sequence>
<dbReference type="PANTHER" id="PTHR17985">
    <property type="entry name" value="SER/THR-RICH PROTEIN T10 IN DGCR REGION"/>
    <property type="match status" value="1"/>
</dbReference>
<dbReference type="STRING" id="797303.Natpe_2358"/>
<dbReference type="Gene3D" id="3.60.60.10">
    <property type="entry name" value="Penicillin V Acylase, Chain A"/>
    <property type="match status" value="1"/>
</dbReference>
<dbReference type="eggNOG" id="arCOG06429">
    <property type="taxonomic scope" value="Archaea"/>
</dbReference>
<organism evidence="2 3">
    <name type="scientific">Natrinema pellirubrum (strain DSM 15624 / CIP 106293 / JCM 10476 / NCIMB 786 / 157)</name>
    <dbReference type="NCBI Taxonomy" id="797303"/>
    <lineage>
        <taxon>Archaea</taxon>
        <taxon>Methanobacteriati</taxon>
        <taxon>Methanobacteriota</taxon>
        <taxon>Stenosarchaea group</taxon>
        <taxon>Halobacteria</taxon>
        <taxon>Halobacteriales</taxon>
        <taxon>Natrialbaceae</taxon>
        <taxon>Natrinema</taxon>
    </lineage>
</organism>
<name>L0JKW7_NATP1</name>
<dbReference type="Proteomes" id="UP000010843">
    <property type="component" value="Chromosome"/>
</dbReference>
<protein>
    <recommendedName>
        <fullName evidence="4">NRDE family protein</fullName>
    </recommendedName>
</protein>
<evidence type="ECO:0000256" key="1">
    <source>
        <dbReference type="SAM" id="MobiDB-lite"/>
    </source>
</evidence>
<dbReference type="KEGG" id="npe:Natpe_2358"/>
<evidence type="ECO:0008006" key="4">
    <source>
        <dbReference type="Google" id="ProtNLM"/>
    </source>
</evidence>